<reference evidence="1 2" key="1">
    <citation type="submission" date="2016-10" db="EMBL/GenBank/DDBJ databases">
        <authorList>
            <person name="de Groot N.N."/>
        </authorList>
    </citation>
    <scope>NUCLEOTIDE SEQUENCE [LARGE SCALE GENOMIC DNA]</scope>
    <source>
        <strain evidence="1 2">DSM 25232</strain>
    </source>
</reference>
<organism evidence="1 2">
    <name type="scientific">Aquimarina amphilecti</name>
    <dbReference type="NCBI Taxonomy" id="1038014"/>
    <lineage>
        <taxon>Bacteria</taxon>
        <taxon>Pseudomonadati</taxon>
        <taxon>Bacteroidota</taxon>
        <taxon>Flavobacteriia</taxon>
        <taxon>Flavobacteriales</taxon>
        <taxon>Flavobacteriaceae</taxon>
        <taxon>Aquimarina</taxon>
    </lineage>
</organism>
<dbReference type="EMBL" id="FOAB01000001">
    <property type="protein sequence ID" value="SEK43173.1"/>
    <property type="molecule type" value="Genomic_DNA"/>
</dbReference>
<dbReference type="PROSITE" id="PS51257">
    <property type="entry name" value="PROKAR_LIPOPROTEIN"/>
    <property type="match status" value="1"/>
</dbReference>
<evidence type="ECO:0008006" key="3">
    <source>
        <dbReference type="Google" id="ProtNLM"/>
    </source>
</evidence>
<protein>
    <recommendedName>
        <fullName evidence="3">Bor protein</fullName>
    </recommendedName>
</protein>
<sequence>MKNYILLRRISLLLLILIIFQSCMSTRVVSEYDNDSIVQHHKTSWSYAWGLITPKDINPECESNRMNAVTSSTNLGYILISAITIGIVVPQRIEWECAPVDTPIENL</sequence>
<proteinExistence type="predicted"/>
<dbReference type="AlphaFoldDB" id="A0A1H7GYF9"/>
<dbReference type="OrthoDB" id="1437492at2"/>
<evidence type="ECO:0000313" key="2">
    <source>
        <dbReference type="Proteomes" id="UP000198521"/>
    </source>
</evidence>
<evidence type="ECO:0000313" key="1">
    <source>
        <dbReference type="EMBL" id="SEK43173.1"/>
    </source>
</evidence>
<name>A0A1H7GYF9_AQUAM</name>
<dbReference type="Proteomes" id="UP000198521">
    <property type="component" value="Unassembled WGS sequence"/>
</dbReference>
<keyword evidence="2" id="KW-1185">Reference proteome</keyword>
<accession>A0A1H7GYF9</accession>
<dbReference type="RefSeq" id="WP_091405115.1">
    <property type="nucleotide sequence ID" value="NZ_FOAB01000001.1"/>
</dbReference>
<gene>
    <name evidence="1" type="ORF">SAMN04487910_0513</name>
</gene>